<organism evidence="1 2">
    <name type="scientific">Cadophora malorum</name>
    <dbReference type="NCBI Taxonomy" id="108018"/>
    <lineage>
        <taxon>Eukaryota</taxon>
        <taxon>Fungi</taxon>
        <taxon>Dikarya</taxon>
        <taxon>Ascomycota</taxon>
        <taxon>Pezizomycotina</taxon>
        <taxon>Leotiomycetes</taxon>
        <taxon>Helotiales</taxon>
        <taxon>Ploettnerulaceae</taxon>
        <taxon>Cadophora</taxon>
    </lineage>
</organism>
<evidence type="ECO:0008006" key="3">
    <source>
        <dbReference type="Google" id="ProtNLM"/>
    </source>
</evidence>
<dbReference type="EMBL" id="JAFJYH010000218">
    <property type="protein sequence ID" value="KAG4415548.1"/>
    <property type="molecule type" value="Genomic_DNA"/>
</dbReference>
<comment type="caution">
    <text evidence="1">The sequence shown here is derived from an EMBL/GenBank/DDBJ whole genome shotgun (WGS) entry which is preliminary data.</text>
</comment>
<dbReference type="Proteomes" id="UP000664132">
    <property type="component" value="Unassembled WGS sequence"/>
</dbReference>
<protein>
    <recommendedName>
        <fullName evidence="3">Alkylmercury lyase</fullName>
    </recommendedName>
</protein>
<gene>
    <name evidence="1" type="ORF">IFR04_011312</name>
</gene>
<proteinExistence type="predicted"/>
<dbReference type="AlphaFoldDB" id="A0A8H7TB17"/>
<reference evidence="1" key="1">
    <citation type="submission" date="2021-02" db="EMBL/GenBank/DDBJ databases">
        <title>Genome sequence Cadophora malorum strain M34.</title>
        <authorList>
            <person name="Stefanovic E."/>
            <person name="Vu D."/>
            <person name="Scully C."/>
            <person name="Dijksterhuis J."/>
            <person name="Roader J."/>
            <person name="Houbraken J."/>
        </authorList>
    </citation>
    <scope>NUCLEOTIDE SEQUENCE</scope>
    <source>
        <strain evidence="1">M34</strain>
    </source>
</reference>
<keyword evidence="2" id="KW-1185">Reference proteome</keyword>
<name>A0A8H7TB17_9HELO</name>
<evidence type="ECO:0000313" key="2">
    <source>
        <dbReference type="Proteomes" id="UP000664132"/>
    </source>
</evidence>
<evidence type="ECO:0000313" key="1">
    <source>
        <dbReference type="EMBL" id="KAG4415548.1"/>
    </source>
</evidence>
<dbReference type="OrthoDB" id="5284319at2759"/>
<accession>A0A8H7TB17</accession>
<sequence>MAQPKTVQVQLLCVPDCPLVESVRSTLKKSLARVPVDHIVEVLVGDYSSPTILVNGFDVTGCPRAPEGQMSCRLDLPTEEQIIAALRGFIVLRYEGSLADQLQALLQTAKPVSADGLMTRTETSLHVTLRYVKK</sequence>